<evidence type="ECO:0000259" key="1">
    <source>
        <dbReference type="Pfam" id="PF12697"/>
    </source>
</evidence>
<dbReference type="EMBL" id="BSVA01000001">
    <property type="protein sequence ID" value="GMA93091.1"/>
    <property type="molecule type" value="Genomic_DNA"/>
</dbReference>
<keyword evidence="3" id="KW-1185">Reference proteome</keyword>
<organism evidence="2 3">
    <name type="scientific">Homoserinibacter gongjuensis</name>
    <dbReference type="NCBI Taxonomy" id="1162968"/>
    <lineage>
        <taxon>Bacteria</taxon>
        <taxon>Bacillati</taxon>
        <taxon>Actinomycetota</taxon>
        <taxon>Actinomycetes</taxon>
        <taxon>Micrococcales</taxon>
        <taxon>Microbacteriaceae</taxon>
        <taxon>Homoserinibacter</taxon>
    </lineage>
</organism>
<dbReference type="PANTHER" id="PTHR43194">
    <property type="entry name" value="HYDROLASE ALPHA/BETA FOLD FAMILY"/>
    <property type="match status" value="1"/>
</dbReference>
<dbReference type="SUPFAM" id="SSF53474">
    <property type="entry name" value="alpha/beta-Hydrolases"/>
    <property type="match status" value="1"/>
</dbReference>
<dbReference type="InterPro" id="IPR050228">
    <property type="entry name" value="Carboxylesterase_BioH"/>
</dbReference>
<reference evidence="3" key="1">
    <citation type="journal article" date="2019" name="Int. J. Syst. Evol. Microbiol.">
        <title>The Global Catalogue of Microorganisms (GCM) 10K type strain sequencing project: providing services to taxonomists for standard genome sequencing and annotation.</title>
        <authorList>
            <consortium name="The Broad Institute Genomics Platform"/>
            <consortium name="The Broad Institute Genome Sequencing Center for Infectious Disease"/>
            <person name="Wu L."/>
            <person name="Ma J."/>
        </authorList>
    </citation>
    <scope>NUCLEOTIDE SEQUENCE [LARGE SCALE GENOMIC DNA]</scope>
    <source>
        <strain evidence="3">NBRC 108755</strain>
    </source>
</reference>
<name>A0ABQ6K007_9MICO</name>
<gene>
    <name evidence="2" type="ORF">GCM10025869_36200</name>
</gene>
<proteinExistence type="predicted"/>
<accession>A0ABQ6K007</accession>
<dbReference type="InterPro" id="IPR029058">
    <property type="entry name" value="AB_hydrolase_fold"/>
</dbReference>
<feature type="domain" description="AB hydrolase-1" evidence="1">
    <location>
        <begin position="3"/>
        <end position="174"/>
    </location>
</feature>
<dbReference type="InterPro" id="IPR000073">
    <property type="entry name" value="AB_hydrolase_1"/>
</dbReference>
<dbReference type="PANTHER" id="PTHR43194:SF2">
    <property type="entry name" value="PEROXISOMAL MEMBRANE PROTEIN LPX1"/>
    <property type="match status" value="1"/>
</dbReference>
<evidence type="ECO:0000313" key="3">
    <source>
        <dbReference type="Proteomes" id="UP001157069"/>
    </source>
</evidence>
<sequence length="181" mass="19131">MALLEHLDLPSAVLVGHSLGGNLAQELVRRHPQLVGGLVAIDCTWNTGPLSAIERFALRLAAPSLALIPARRLPRLMASASAVTPAAVEALEAAFARMPKARFLDVWRATTALVAPDPGYRTPVPLTLIRGERDRTGNIATAMPDWARAEGVAEHVIPNAGHVPSLDAPEAVSAVLLEAAR</sequence>
<protein>
    <recommendedName>
        <fullName evidence="1">AB hydrolase-1 domain-containing protein</fullName>
    </recommendedName>
</protein>
<dbReference type="Gene3D" id="3.40.50.1820">
    <property type="entry name" value="alpha/beta hydrolase"/>
    <property type="match status" value="1"/>
</dbReference>
<dbReference type="Proteomes" id="UP001157069">
    <property type="component" value="Unassembled WGS sequence"/>
</dbReference>
<dbReference type="Pfam" id="PF12697">
    <property type="entry name" value="Abhydrolase_6"/>
    <property type="match status" value="1"/>
</dbReference>
<comment type="caution">
    <text evidence="2">The sequence shown here is derived from an EMBL/GenBank/DDBJ whole genome shotgun (WGS) entry which is preliminary data.</text>
</comment>
<evidence type="ECO:0000313" key="2">
    <source>
        <dbReference type="EMBL" id="GMA93091.1"/>
    </source>
</evidence>